<name>A0ABW1MAW0_9ACTN</name>
<evidence type="ECO:0000313" key="3">
    <source>
        <dbReference type="Proteomes" id="UP001596242"/>
    </source>
</evidence>
<comment type="caution">
    <text evidence="2">The sequence shown here is derived from an EMBL/GenBank/DDBJ whole genome shotgun (WGS) entry which is preliminary data.</text>
</comment>
<reference evidence="3" key="1">
    <citation type="journal article" date="2019" name="Int. J. Syst. Evol. Microbiol.">
        <title>The Global Catalogue of Microorganisms (GCM) 10K type strain sequencing project: providing services to taxonomists for standard genome sequencing and annotation.</title>
        <authorList>
            <consortium name="The Broad Institute Genomics Platform"/>
            <consortium name="The Broad Institute Genome Sequencing Center for Infectious Disease"/>
            <person name="Wu L."/>
            <person name="Ma J."/>
        </authorList>
    </citation>
    <scope>NUCLEOTIDE SEQUENCE [LARGE SCALE GENOMIC DNA]</scope>
    <source>
        <strain evidence="3">JCM 12763</strain>
    </source>
</reference>
<evidence type="ECO:0000313" key="2">
    <source>
        <dbReference type="EMBL" id="MFC6060491.1"/>
    </source>
</evidence>
<dbReference type="EMBL" id="JBHSPT010000125">
    <property type="protein sequence ID" value="MFC6060491.1"/>
    <property type="molecule type" value="Genomic_DNA"/>
</dbReference>
<organism evidence="2 3">
    <name type="scientific">Streptomyces pratens</name>
    <dbReference type="NCBI Taxonomy" id="887456"/>
    <lineage>
        <taxon>Bacteria</taxon>
        <taxon>Bacillati</taxon>
        <taxon>Actinomycetota</taxon>
        <taxon>Actinomycetes</taxon>
        <taxon>Kitasatosporales</taxon>
        <taxon>Streptomycetaceae</taxon>
        <taxon>Streptomyces</taxon>
    </lineage>
</organism>
<feature type="domain" description="Sulfatase N-terminal" evidence="1">
    <location>
        <begin position="101"/>
        <end position="252"/>
    </location>
</feature>
<gene>
    <name evidence="2" type="ORF">ACFP50_35350</name>
</gene>
<dbReference type="SUPFAM" id="SSF53649">
    <property type="entry name" value="Alkaline phosphatase-like"/>
    <property type="match status" value="1"/>
</dbReference>
<dbReference type="NCBIfam" id="NF038075">
    <property type="entry name" value="fam_STM4013"/>
    <property type="match status" value="1"/>
</dbReference>
<dbReference type="InterPro" id="IPR047838">
    <property type="entry name" value="STM4013-like"/>
</dbReference>
<dbReference type="InterPro" id="IPR000917">
    <property type="entry name" value="Sulfatase_N"/>
</dbReference>
<dbReference type="GO" id="GO:0016787">
    <property type="term" value="F:hydrolase activity"/>
    <property type="evidence" value="ECO:0007669"/>
    <property type="project" value="UniProtKB-KW"/>
</dbReference>
<evidence type="ECO:0000259" key="1">
    <source>
        <dbReference type="Pfam" id="PF00884"/>
    </source>
</evidence>
<sequence length="265" mass="29078">MIDAARIIDSGTNILFVTFDSLRHDVARTALTEGHTSRLAGYLPGGQWERRQTPGTFTLPAHMAFFSGFLPKLPQPEQPTRLWECRPPAFKTVPPETFVFDAPNLLEGLAMHGYRTVCVGGVTYFSQETPLGSVLPVMFHEAHWRPEFCSPAIESTRHQVDQALDIADRAGSRTPLFLFVNVSATHVPHGHYLGSSEDTTASQAAALAYADGHVGRLLDGLTSRGRWLVIMCADHGDAYGDDGYHGRGIAHPVVWNVPFASWVQG</sequence>
<dbReference type="Gene3D" id="3.40.720.10">
    <property type="entry name" value="Alkaline Phosphatase, subunit A"/>
    <property type="match status" value="1"/>
</dbReference>
<dbReference type="Pfam" id="PF00884">
    <property type="entry name" value="Sulfatase"/>
    <property type="match status" value="1"/>
</dbReference>
<dbReference type="RefSeq" id="WP_386406650.1">
    <property type="nucleotide sequence ID" value="NZ_JBHSPT010000125.1"/>
</dbReference>
<accession>A0ABW1MAW0</accession>
<keyword evidence="3" id="KW-1185">Reference proteome</keyword>
<keyword evidence="2" id="KW-0378">Hydrolase</keyword>
<dbReference type="InterPro" id="IPR017850">
    <property type="entry name" value="Alkaline_phosphatase_core_sf"/>
</dbReference>
<dbReference type="Proteomes" id="UP001596242">
    <property type="component" value="Unassembled WGS sequence"/>
</dbReference>
<protein>
    <submittedName>
        <fullName evidence="2">STM4013/SEN3800 family hydrolase</fullName>
    </submittedName>
</protein>
<proteinExistence type="predicted"/>